<sequence length="38" mass="4143">MSTAAPTLIFKSVVLNQWRVQAPTDSEALASHRSRSVS</sequence>
<evidence type="ECO:0000313" key="1">
    <source>
        <dbReference type="EMBL" id="QFS49370.1"/>
    </source>
</evidence>
<reference evidence="1 2" key="1">
    <citation type="submission" date="2019-10" db="EMBL/GenBank/DDBJ databases">
        <title>Genomic and transcriptomic insights into the perfect genentic adaptation of a filamentous nitrogen-fixing cyanobacterium to rice fields.</title>
        <authorList>
            <person name="Chen Z."/>
        </authorList>
    </citation>
    <scope>NUCLEOTIDE SEQUENCE [LARGE SCALE GENOMIC DNA]</scope>
    <source>
        <strain evidence="1">CCNUC1</strain>
    </source>
</reference>
<accession>A0A5P8W9M6</accession>
<gene>
    <name evidence="1" type="ORF">GXM_06864</name>
</gene>
<evidence type="ECO:0000313" key="2">
    <source>
        <dbReference type="Proteomes" id="UP000326678"/>
    </source>
</evidence>
<keyword evidence="2" id="KW-1185">Reference proteome</keyword>
<dbReference type="Proteomes" id="UP000326678">
    <property type="component" value="Chromosome Gxm1"/>
</dbReference>
<dbReference type="EMBL" id="CP045226">
    <property type="protein sequence ID" value="QFS49370.1"/>
    <property type="molecule type" value="Genomic_DNA"/>
</dbReference>
<dbReference type="AlphaFoldDB" id="A0A5P8W9M6"/>
<name>A0A5P8W9M6_9NOSO</name>
<dbReference type="KEGG" id="nsh:GXM_06864"/>
<proteinExistence type="predicted"/>
<organism evidence="1 2">
    <name type="scientific">Nostoc sphaeroides CCNUC1</name>
    <dbReference type="NCBI Taxonomy" id="2653204"/>
    <lineage>
        <taxon>Bacteria</taxon>
        <taxon>Bacillati</taxon>
        <taxon>Cyanobacteriota</taxon>
        <taxon>Cyanophyceae</taxon>
        <taxon>Nostocales</taxon>
        <taxon>Nostocaceae</taxon>
        <taxon>Nostoc</taxon>
    </lineage>
</organism>
<protein>
    <submittedName>
        <fullName evidence="1">Uncharacterized protein</fullName>
    </submittedName>
</protein>